<proteinExistence type="predicted"/>
<dbReference type="AlphaFoldDB" id="A0ABD3PLJ9"/>
<name>A0ABD3PLJ9_9STRA</name>
<dbReference type="EMBL" id="JABMIG020000160">
    <property type="protein sequence ID" value="KAL3788211.1"/>
    <property type="molecule type" value="Genomic_DNA"/>
</dbReference>
<keyword evidence="2" id="KW-1185">Reference proteome</keyword>
<comment type="caution">
    <text evidence="1">The sequence shown here is derived from an EMBL/GenBank/DDBJ whole genome shotgun (WGS) entry which is preliminary data.</text>
</comment>
<evidence type="ECO:0000313" key="1">
    <source>
        <dbReference type="EMBL" id="KAL3788211.1"/>
    </source>
</evidence>
<organism evidence="1 2">
    <name type="scientific">Cyclotella cryptica</name>
    <dbReference type="NCBI Taxonomy" id="29204"/>
    <lineage>
        <taxon>Eukaryota</taxon>
        <taxon>Sar</taxon>
        <taxon>Stramenopiles</taxon>
        <taxon>Ochrophyta</taxon>
        <taxon>Bacillariophyta</taxon>
        <taxon>Coscinodiscophyceae</taxon>
        <taxon>Thalassiosirophycidae</taxon>
        <taxon>Stephanodiscales</taxon>
        <taxon>Stephanodiscaceae</taxon>
        <taxon>Cyclotella</taxon>
    </lineage>
</organism>
<protein>
    <submittedName>
        <fullName evidence="1">Uncharacterized protein</fullName>
    </submittedName>
</protein>
<evidence type="ECO:0000313" key="2">
    <source>
        <dbReference type="Proteomes" id="UP001516023"/>
    </source>
</evidence>
<gene>
    <name evidence="1" type="ORF">HJC23_004678</name>
</gene>
<accession>A0ABD3PLJ9</accession>
<sequence>MSIVSRGHVSVESVSMEVRGNNVQMMHNINMYRTPSIMIGSNDIRNVPFSPSYSNLMADLEGEDINATKKIGRSKVGNQGSFSSKIHSIDCQESVKAPNVRSPFHAITRKKSAPRHRCSAFNRSVSSILKASQYSPAESDARLSRSLPPNSIIQLTGNVLDDIVVDEARLRKSMPDLSSGSTWSPKGVDFALTVEVCFFRP</sequence>
<reference evidence="1 2" key="1">
    <citation type="journal article" date="2020" name="G3 (Bethesda)">
        <title>Improved Reference Genome for Cyclotella cryptica CCMP332, a Model for Cell Wall Morphogenesis, Salinity Adaptation, and Lipid Production in Diatoms (Bacillariophyta).</title>
        <authorList>
            <person name="Roberts W.R."/>
            <person name="Downey K.M."/>
            <person name="Ruck E.C."/>
            <person name="Traller J.C."/>
            <person name="Alverson A.J."/>
        </authorList>
    </citation>
    <scope>NUCLEOTIDE SEQUENCE [LARGE SCALE GENOMIC DNA]</scope>
    <source>
        <strain evidence="1 2">CCMP332</strain>
    </source>
</reference>
<dbReference type="Proteomes" id="UP001516023">
    <property type="component" value="Unassembled WGS sequence"/>
</dbReference>